<dbReference type="InterPro" id="IPR018097">
    <property type="entry name" value="EGF_Ca-bd_CS"/>
</dbReference>
<keyword evidence="11" id="KW-0379">Hydroxylation</keyword>
<keyword evidence="4 15" id="KW-0245">EGF-like domain</keyword>
<sequence length="819" mass="89299">MPNKCPGGQCVNTEGSYTCKCKTGFTKNWRGQCEDIDECAQAFCLDGVCTNTEGSYTCTWCQSGYRLSLDRQRCEDIDECLSASVCNNGICLNSEGSYSCSACPTGYLVSPGGELCEDIDECLSPGVCPLGLCMNTLGSFSCMACDTGYTLSSDRVKCEDVDECQDVDGCVGGECTNTPGSFTCSCPAGFENHETGCTDVDECEKGNVCFQGKCLNTVGSFQCVCEVGYKFSAHTGDCEDLDECKEYGSDVCGTWHCENTMGSYHCFMGCQPGEEMGDCDIDECVNETICGEHGFCENTEGSYHCQCYSGYTNSPDFQGCVDINECETTTDYCGEALCENVEGSFLCICLSENEEFDPISNQCHSLRADISDTIGVPFSSSAPSDGKERKECYYNLNDANFCQNVLSHNTTKEECCCTVGAGWGDNCEIHPCPPTGRAEYDQLCPKGNGVLPVTTEHRHQLFKDVDECSMFGPEICKNGICTNHFSSYSCYCQNGYYYDNMRLECVDHDECLEEGACEGGMCVNIAGSFNCFCSPPLVLDSTRRHCVSVNSSDTFSSSDGLGLDDDIHMDICWRELTDDHMCSSPVIGTRTTYTECCCLHGIAWGKLCAFCPLRSSNDFATLCNLPSRGSDGLHEGPAYEYGPDLAPQGPYGPYWSNYGSLGADGGVYYDPEAPQTVPLFTDPSSDYDDREAIHRPAHQPRENPPPMLVDDVRDHHDSFEGLRADECGVLNGCENGRCVRVREGYTCDCFDGFELSLAKMACIDINECEDINEELCKNGVCVNTEGSYKCNCLSGFVARANSDECISEPENTPPGGEEK</sequence>
<dbReference type="FunFam" id="2.10.25.10:FF:000002">
    <property type="entry name" value="Latent-transforming growth factor beta-binding protein 3"/>
    <property type="match status" value="1"/>
</dbReference>
<feature type="domain" description="TB" evidence="17">
    <location>
        <begin position="570"/>
        <end position="623"/>
    </location>
</feature>
<dbReference type="PANTHER" id="PTHR47333">
    <property type="entry name" value="VON WILLEBRAND FACTOR C AND EGF DOMAIN-CONTAINING PROTEIN"/>
    <property type="match status" value="1"/>
</dbReference>
<dbReference type="FunFam" id="2.10.25.10:FF:000046">
    <property type="entry name" value="Latent-transforming growth factor beta-binding protein 1 isoform x2"/>
    <property type="match status" value="1"/>
</dbReference>
<dbReference type="InterPro" id="IPR001881">
    <property type="entry name" value="EGF-like_Ca-bd_dom"/>
</dbReference>
<evidence type="ECO:0000256" key="15">
    <source>
        <dbReference type="PROSITE-ProRule" id="PRU00076"/>
    </source>
</evidence>
<keyword evidence="5" id="KW-0597">Phosphoprotein</keyword>
<dbReference type="Pfam" id="PF07645">
    <property type="entry name" value="EGF_CA"/>
    <property type="match status" value="12"/>
</dbReference>
<evidence type="ECO:0000256" key="5">
    <source>
        <dbReference type="ARBA" id="ARBA00022553"/>
    </source>
</evidence>
<evidence type="ECO:0000256" key="12">
    <source>
        <dbReference type="ARBA" id="ARBA00058734"/>
    </source>
</evidence>
<dbReference type="CDD" id="cd00054">
    <property type="entry name" value="EGF_CA"/>
    <property type="match status" value="6"/>
</dbReference>
<evidence type="ECO:0000256" key="8">
    <source>
        <dbReference type="ARBA" id="ARBA00022737"/>
    </source>
</evidence>
<keyword evidence="7" id="KW-0732">Signal</keyword>
<dbReference type="PROSITE" id="PS50026">
    <property type="entry name" value="EGF_3"/>
    <property type="match status" value="6"/>
</dbReference>
<dbReference type="Gene3D" id="3.90.290.10">
    <property type="entry name" value="TGF-beta binding (TB) domain"/>
    <property type="match status" value="2"/>
</dbReference>
<evidence type="ECO:0000313" key="19">
    <source>
        <dbReference type="Proteomes" id="UP001591681"/>
    </source>
</evidence>
<feature type="domain" description="EGF-like" evidence="16">
    <location>
        <begin position="723"/>
        <end position="759"/>
    </location>
</feature>
<dbReference type="FunFam" id="2.10.25.10:FF:000115">
    <property type="entry name" value="latent-transforming growth factor beta-binding protein 4 isoform X2"/>
    <property type="match status" value="1"/>
</dbReference>
<dbReference type="PROSITE" id="PS01187">
    <property type="entry name" value="EGF_CA"/>
    <property type="match status" value="6"/>
</dbReference>
<dbReference type="PROSITE" id="PS00010">
    <property type="entry name" value="ASX_HYDROXYL"/>
    <property type="match status" value="5"/>
</dbReference>
<name>A0ABD1INA3_9TELE</name>
<comment type="function">
    <text evidence="12">May play an integral structural role in elastic-fiber architectural organization and/or assembly.</text>
</comment>
<keyword evidence="8" id="KW-0677">Repeat</keyword>
<dbReference type="InterPro" id="IPR000742">
    <property type="entry name" value="EGF"/>
</dbReference>
<feature type="domain" description="EGF-like" evidence="16">
    <location>
        <begin position="764"/>
        <end position="806"/>
    </location>
</feature>
<dbReference type="Pfam" id="PF00683">
    <property type="entry name" value="TB"/>
    <property type="match status" value="2"/>
</dbReference>
<evidence type="ECO:0000259" key="16">
    <source>
        <dbReference type="PROSITE" id="PS50026"/>
    </source>
</evidence>
<evidence type="ECO:0000256" key="1">
    <source>
        <dbReference type="ARBA" id="ARBA00004498"/>
    </source>
</evidence>
<reference evidence="18 19" key="1">
    <citation type="submission" date="2024-09" db="EMBL/GenBank/DDBJ databases">
        <title>A chromosome-level genome assembly of Gray's grenadier anchovy, Coilia grayii.</title>
        <authorList>
            <person name="Fu Z."/>
        </authorList>
    </citation>
    <scope>NUCLEOTIDE SEQUENCE [LARGE SCALE GENOMIC DNA]</scope>
    <source>
        <strain evidence="18">G4</strain>
        <tissue evidence="18">Muscle</tissue>
    </source>
</reference>
<feature type="domain" description="EGF-like" evidence="16">
    <location>
        <begin position="199"/>
        <end position="239"/>
    </location>
</feature>
<organism evidence="18 19">
    <name type="scientific">Coilia grayii</name>
    <name type="common">Gray's grenadier anchovy</name>
    <dbReference type="NCBI Taxonomy" id="363190"/>
    <lineage>
        <taxon>Eukaryota</taxon>
        <taxon>Metazoa</taxon>
        <taxon>Chordata</taxon>
        <taxon>Craniata</taxon>
        <taxon>Vertebrata</taxon>
        <taxon>Euteleostomi</taxon>
        <taxon>Actinopterygii</taxon>
        <taxon>Neopterygii</taxon>
        <taxon>Teleostei</taxon>
        <taxon>Clupei</taxon>
        <taxon>Clupeiformes</taxon>
        <taxon>Clupeoidei</taxon>
        <taxon>Engraulidae</taxon>
        <taxon>Coilinae</taxon>
        <taxon>Coilia</taxon>
    </lineage>
</organism>
<feature type="domain" description="EGF-like" evidence="16">
    <location>
        <begin position="464"/>
        <end position="502"/>
    </location>
</feature>
<comment type="caution">
    <text evidence="15">Lacks conserved residue(s) required for the propagation of feature annotation.</text>
</comment>
<dbReference type="InterPro" id="IPR052080">
    <property type="entry name" value="vWF_C/EGF_Fibrillin"/>
</dbReference>
<evidence type="ECO:0000256" key="7">
    <source>
        <dbReference type="ARBA" id="ARBA00022729"/>
    </source>
</evidence>
<keyword evidence="6" id="KW-0358">Heparin-binding</keyword>
<dbReference type="SUPFAM" id="SSF57581">
    <property type="entry name" value="TB module/8-cys domain"/>
    <property type="match status" value="2"/>
</dbReference>
<protein>
    <recommendedName>
        <fullName evidence="14">Latent-transforming growth factor beta-binding protein 2</fullName>
    </recommendedName>
</protein>
<evidence type="ECO:0000256" key="6">
    <source>
        <dbReference type="ARBA" id="ARBA00022674"/>
    </source>
</evidence>
<evidence type="ECO:0000256" key="10">
    <source>
        <dbReference type="ARBA" id="ARBA00023180"/>
    </source>
</evidence>
<evidence type="ECO:0000256" key="14">
    <source>
        <dbReference type="ARBA" id="ARBA00072997"/>
    </source>
</evidence>
<dbReference type="SMART" id="SM00181">
    <property type="entry name" value="EGF"/>
    <property type="match status" value="13"/>
</dbReference>
<dbReference type="InterPro" id="IPR036773">
    <property type="entry name" value="TB_dom_sf"/>
</dbReference>
<evidence type="ECO:0000259" key="17">
    <source>
        <dbReference type="PROSITE" id="PS51364"/>
    </source>
</evidence>
<evidence type="ECO:0000256" key="2">
    <source>
        <dbReference type="ARBA" id="ARBA00022525"/>
    </source>
</evidence>
<evidence type="ECO:0000256" key="3">
    <source>
        <dbReference type="ARBA" id="ARBA00022530"/>
    </source>
</evidence>
<dbReference type="PROSITE" id="PS51364">
    <property type="entry name" value="TB"/>
    <property type="match status" value="2"/>
</dbReference>
<dbReference type="PANTHER" id="PTHR47333:SF4">
    <property type="entry name" value="EGF-LIKE DOMAIN-CONTAINING PROTEIN"/>
    <property type="match status" value="1"/>
</dbReference>
<dbReference type="SMART" id="SM00179">
    <property type="entry name" value="EGF_CA"/>
    <property type="match status" value="13"/>
</dbReference>
<keyword evidence="2" id="KW-0964">Secreted</keyword>
<feature type="domain" description="EGF-like" evidence="16">
    <location>
        <begin position="160"/>
        <end position="198"/>
    </location>
</feature>
<evidence type="ECO:0000256" key="4">
    <source>
        <dbReference type="ARBA" id="ARBA00022536"/>
    </source>
</evidence>
<dbReference type="PROSITE" id="PS01186">
    <property type="entry name" value="EGF_2"/>
    <property type="match status" value="4"/>
</dbReference>
<evidence type="ECO:0000256" key="9">
    <source>
        <dbReference type="ARBA" id="ARBA00023157"/>
    </source>
</evidence>
<proteinExistence type="predicted"/>
<keyword evidence="9" id="KW-1015">Disulfide bond</keyword>
<feature type="domain" description="EGF-like" evidence="16">
    <location>
        <begin position="280"/>
        <end position="318"/>
    </location>
</feature>
<dbReference type="SUPFAM" id="SSF57184">
    <property type="entry name" value="Growth factor receptor domain"/>
    <property type="match status" value="2"/>
</dbReference>
<dbReference type="FunFam" id="2.10.25.10:FF:000005">
    <property type="entry name" value="Fibrillin 2"/>
    <property type="match status" value="1"/>
</dbReference>
<evidence type="ECO:0000256" key="11">
    <source>
        <dbReference type="ARBA" id="ARBA00023278"/>
    </source>
</evidence>
<dbReference type="FunFam" id="2.10.25.10:FF:000014">
    <property type="entry name" value="Latent-transforming growth factor beta-binding protein 3"/>
    <property type="match status" value="1"/>
</dbReference>
<evidence type="ECO:0000256" key="13">
    <source>
        <dbReference type="ARBA" id="ARBA00062144"/>
    </source>
</evidence>
<dbReference type="InterPro" id="IPR000152">
    <property type="entry name" value="EGF-type_Asp/Asn_hydroxyl_site"/>
</dbReference>
<dbReference type="Gene3D" id="2.10.25.10">
    <property type="entry name" value="Laminin"/>
    <property type="match status" value="13"/>
</dbReference>
<evidence type="ECO:0000313" key="18">
    <source>
        <dbReference type="EMBL" id="KAL2076502.1"/>
    </source>
</evidence>
<dbReference type="SUPFAM" id="SSF57196">
    <property type="entry name" value="EGF/Laminin"/>
    <property type="match status" value="5"/>
</dbReference>
<feature type="domain" description="TB" evidence="17">
    <location>
        <begin position="390"/>
        <end position="444"/>
    </location>
</feature>
<comment type="subcellular location">
    <subcellularLocation>
        <location evidence="1">Secreted</location>
        <location evidence="1">Extracellular space</location>
        <location evidence="1">Extracellular matrix</location>
    </subcellularLocation>
</comment>
<accession>A0ABD1INA3</accession>
<dbReference type="EMBL" id="JBHFQA010000301">
    <property type="protein sequence ID" value="KAL2076502.1"/>
    <property type="molecule type" value="Genomic_DNA"/>
</dbReference>
<gene>
    <name evidence="18" type="ORF">ACEWY4_027902</name>
</gene>
<dbReference type="AlphaFoldDB" id="A0ABD1INA3"/>
<dbReference type="InterPro" id="IPR017878">
    <property type="entry name" value="TB_dom"/>
</dbReference>
<dbReference type="InterPro" id="IPR009030">
    <property type="entry name" value="Growth_fac_rcpt_cys_sf"/>
</dbReference>
<dbReference type="FunFam" id="2.10.25.10:FF:000024">
    <property type="entry name" value="Putative latent-transforming growth factor beta-binding protein 2"/>
    <property type="match status" value="2"/>
</dbReference>
<dbReference type="InterPro" id="IPR049883">
    <property type="entry name" value="NOTCH1_EGF-like"/>
</dbReference>
<keyword evidence="19" id="KW-1185">Reference proteome</keyword>
<comment type="subunit">
    <text evidence="13">Forms part of the large latent transforming growth factor beta precursor complex; removal is essential for activation of complex. Interacts with SDC4. Interacts (via C-terminal domain) with FBN1 (via N-terminal domain) in a Ca(+2)-dependent manner.</text>
</comment>
<comment type="caution">
    <text evidence="18">The sequence shown here is derived from an EMBL/GenBank/DDBJ whole genome shotgun (WGS) entry which is preliminary data.</text>
</comment>
<dbReference type="FunFam" id="2.10.25.10:FF:000056">
    <property type="entry name" value="Latent-transforming growth factor beta-binding protein 3 isoform 2"/>
    <property type="match status" value="1"/>
</dbReference>
<keyword evidence="10" id="KW-0325">Glycoprotein</keyword>
<keyword evidence="3" id="KW-0272">Extracellular matrix</keyword>
<dbReference type="Proteomes" id="UP001591681">
    <property type="component" value="Unassembled WGS sequence"/>
</dbReference>
<dbReference type="GO" id="GO:0008201">
    <property type="term" value="F:heparin binding"/>
    <property type="evidence" value="ECO:0007669"/>
    <property type="project" value="UniProtKB-KW"/>
</dbReference>